<feature type="non-terminal residue" evidence="1">
    <location>
        <position position="48"/>
    </location>
</feature>
<protein>
    <submittedName>
        <fullName evidence="1">Uncharacterized protein</fullName>
    </submittedName>
</protein>
<dbReference type="AlphaFoldDB" id="A0A0F8ZQR1"/>
<sequence length="48" mass="5501">MTETFKYGFDLLTVDIALKLANGNIQGIIDNDTREKIKKNYEVVQKIV</sequence>
<organism evidence="1">
    <name type="scientific">marine sediment metagenome</name>
    <dbReference type="NCBI Taxonomy" id="412755"/>
    <lineage>
        <taxon>unclassified sequences</taxon>
        <taxon>metagenomes</taxon>
        <taxon>ecological metagenomes</taxon>
    </lineage>
</organism>
<evidence type="ECO:0000313" key="1">
    <source>
        <dbReference type="EMBL" id="KKK62231.1"/>
    </source>
</evidence>
<dbReference type="EMBL" id="LAZR01062094">
    <property type="protein sequence ID" value="KKK62231.1"/>
    <property type="molecule type" value="Genomic_DNA"/>
</dbReference>
<comment type="caution">
    <text evidence="1">The sequence shown here is derived from an EMBL/GenBank/DDBJ whole genome shotgun (WGS) entry which is preliminary data.</text>
</comment>
<gene>
    <name evidence="1" type="ORF">LCGC14_3006410</name>
</gene>
<accession>A0A0F8ZQR1</accession>
<proteinExistence type="predicted"/>
<name>A0A0F8ZQR1_9ZZZZ</name>
<reference evidence="1" key="1">
    <citation type="journal article" date="2015" name="Nature">
        <title>Complex archaea that bridge the gap between prokaryotes and eukaryotes.</title>
        <authorList>
            <person name="Spang A."/>
            <person name="Saw J.H."/>
            <person name="Jorgensen S.L."/>
            <person name="Zaremba-Niedzwiedzka K."/>
            <person name="Martijn J."/>
            <person name="Lind A.E."/>
            <person name="van Eijk R."/>
            <person name="Schleper C."/>
            <person name="Guy L."/>
            <person name="Ettema T.J."/>
        </authorList>
    </citation>
    <scope>NUCLEOTIDE SEQUENCE</scope>
</reference>